<dbReference type="RefSeq" id="WP_380058859.1">
    <property type="nucleotide sequence ID" value="NZ_JBHSWB010000002.1"/>
</dbReference>
<gene>
    <name evidence="2" type="ORF">ACFP90_23175</name>
</gene>
<reference evidence="3" key="1">
    <citation type="journal article" date="2019" name="Int. J. Syst. Evol. Microbiol.">
        <title>The Global Catalogue of Microorganisms (GCM) 10K type strain sequencing project: providing services to taxonomists for standard genome sequencing and annotation.</title>
        <authorList>
            <consortium name="The Broad Institute Genomics Platform"/>
            <consortium name="The Broad Institute Genome Sequencing Center for Infectious Disease"/>
            <person name="Wu L."/>
            <person name="Ma J."/>
        </authorList>
    </citation>
    <scope>NUCLEOTIDE SEQUENCE [LARGE SCALE GENOMIC DNA]</scope>
    <source>
        <strain evidence="3">CCUG 63830</strain>
    </source>
</reference>
<proteinExistence type="predicted"/>
<evidence type="ECO:0000313" key="2">
    <source>
        <dbReference type="EMBL" id="MFC6662949.1"/>
    </source>
</evidence>
<dbReference type="Proteomes" id="UP001596317">
    <property type="component" value="Unassembled WGS sequence"/>
</dbReference>
<protein>
    <submittedName>
        <fullName evidence="2">Uncharacterized protein</fullName>
    </submittedName>
</protein>
<name>A0ABW1ZPS2_9DEIO</name>
<dbReference type="EMBL" id="JBHSWB010000002">
    <property type="protein sequence ID" value="MFC6662949.1"/>
    <property type="molecule type" value="Genomic_DNA"/>
</dbReference>
<sequence>MPKVLPCPVKGCCGPREVPVDASRAAQVLVCPCEQRSPLTLTRSARGQWGLAELRPLPEHREAHNLIARALMTGQVYRDRTARRPVDRAPDAPSAQMVEAYQASYSVAVQACTALSQGLVADSRRLAERALALHAAYQAHARTVARRRTADVKTGRWHNGECFWVELAVPDPAQPDAGPVRRRFTFPFLAVWGTALTLPEGRERRGDEAEIQQGSHTLALLNGPDIERASGLPVGPDGWRQLLDLLTRFESGKPGQAPDPLELVWYSESGKLTLRRHIRQRYPRAVLALEALRRVLTPVQPASRDQDLAFELDDEPEWVADALSPPDLDDEILE</sequence>
<evidence type="ECO:0000256" key="1">
    <source>
        <dbReference type="SAM" id="MobiDB-lite"/>
    </source>
</evidence>
<accession>A0ABW1ZPS2</accession>
<comment type="caution">
    <text evidence="2">The sequence shown here is derived from an EMBL/GenBank/DDBJ whole genome shotgun (WGS) entry which is preliminary data.</text>
</comment>
<evidence type="ECO:0000313" key="3">
    <source>
        <dbReference type="Proteomes" id="UP001596317"/>
    </source>
</evidence>
<keyword evidence="3" id="KW-1185">Reference proteome</keyword>
<organism evidence="2 3">
    <name type="scientific">Deinococcus multiflagellatus</name>
    <dbReference type="NCBI Taxonomy" id="1656887"/>
    <lineage>
        <taxon>Bacteria</taxon>
        <taxon>Thermotogati</taxon>
        <taxon>Deinococcota</taxon>
        <taxon>Deinococci</taxon>
        <taxon>Deinococcales</taxon>
        <taxon>Deinococcaceae</taxon>
        <taxon>Deinococcus</taxon>
    </lineage>
</organism>
<feature type="region of interest" description="Disordered" evidence="1">
    <location>
        <begin position="315"/>
        <end position="334"/>
    </location>
</feature>